<keyword evidence="6" id="KW-0539">Nucleus</keyword>
<dbReference type="EnsemblMetazoa" id="SMAR003783-RA">
    <property type="protein sequence ID" value="SMAR003783-PA"/>
    <property type="gene ID" value="SMAR003783"/>
</dbReference>
<comment type="similarity">
    <text evidence="3">Belongs to the SPSB family.</text>
</comment>
<dbReference type="CDD" id="cd03587">
    <property type="entry name" value="SOCS"/>
    <property type="match status" value="1"/>
</dbReference>
<reference evidence="10" key="1">
    <citation type="submission" date="2011-05" db="EMBL/GenBank/DDBJ databases">
        <authorList>
            <person name="Richards S.R."/>
            <person name="Qu J."/>
            <person name="Jiang H."/>
            <person name="Jhangiani S.N."/>
            <person name="Agravi P."/>
            <person name="Goodspeed R."/>
            <person name="Gross S."/>
            <person name="Mandapat C."/>
            <person name="Jackson L."/>
            <person name="Mathew T."/>
            <person name="Pu L."/>
            <person name="Thornton R."/>
            <person name="Saada N."/>
            <person name="Wilczek-Boney K.B."/>
            <person name="Lee S."/>
            <person name="Kovar C."/>
            <person name="Wu Y."/>
            <person name="Scherer S.E."/>
            <person name="Worley K.C."/>
            <person name="Muzny D.M."/>
            <person name="Gibbs R."/>
        </authorList>
    </citation>
    <scope>NUCLEOTIDE SEQUENCE</scope>
    <source>
        <strain evidence="10">Brora</strain>
    </source>
</reference>
<evidence type="ECO:0000256" key="4">
    <source>
        <dbReference type="ARBA" id="ARBA00014684"/>
    </source>
</evidence>
<dbReference type="SMART" id="SM00969">
    <property type="entry name" value="SOCS_box"/>
    <property type="match status" value="1"/>
</dbReference>
<dbReference type="PANTHER" id="PTHR12245">
    <property type="entry name" value="SPRY DOMAIN CONTAINING SOCS BOX PROTEIN"/>
    <property type="match status" value="1"/>
</dbReference>
<dbReference type="FunFam" id="2.60.120.920:FF:000078">
    <property type="entry name" value="GD12021"/>
    <property type="match status" value="1"/>
</dbReference>
<feature type="domain" description="SOCS box" evidence="8">
    <location>
        <begin position="188"/>
        <end position="220"/>
    </location>
</feature>
<evidence type="ECO:0000256" key="6">
    <source>
        <dbReference type="ARBA" id="ARBA00023242"/>
    </source>
</evidence>
<dbReference type="CDD" id="cd12876">
    <property type="entry name" value="SPRY_SOCS3"/>
    <property type="match status" value="1"/>
</dbReference>
<evidence type="ECO:0000259" key="8">
    <source>
        <dbReference type="PROSITE" id="PS50225"/>
    </source>
</evidence>
<dbReference type="SUPFAM" id="SSF158235">
    <property type="entry name" value="SOCS box-like"/>
    <property type="match status" value="1"/>
</dbReference>
<dbReference type="GO" id="GO:0005737">
    <property type="term" value="C:cytoplasm"/>
    <property type="evidence" value="ECO:0007669"/>
    <property type="project" value="UniProtKB-SubCell"/>
</dbReference>
<reference evidence="9" key="2">
    <citation type="submission" date="2015-02" db="UniProtKB">
        <authorList>
            <consortium name="EnsemblMetazoa"/>
        </authorList>
    </citation>
    <scope>IDENTIFICATION</scope>
</reference>
<dbReference type="Pfam" id="PF07525">
    <property type="entry name" value="SOCS_box"/>
    <property type="match status" value="1"/>
</dbReference>
<dbReference type="PANTHER" id="PTHR12245:SF12">
    <property type="entry name" value="SPRY DOMAIN-CONTAINING SOCS BOX PROTEIN 3"/>
    <property type="match status" value="1"/>
</dbReference>
<dbReference type="InterPro" id="IPR013320">
    <property type="entry name" value="ConA-like_dom_sf"/>
</dbReference>
<dbReference type="Gene3D" id="2.60.120.920">
    <property type="match status" value="1"/>
</dbReference>
<dbReference type="InterPro" id="IPR043136">
    <property type="entry name" value="B30.2/SPRY_sf"/>
</dbReference>
<evidence type="ECO:0000256" key="1">
    <source>
        <dbReference type="ARBA" id="ARBA00004123"/>
    </source>
</evidence>
<dbReference type="EMBL" id="JH431385">
    <property type="status" value="NOT_ANNOTATED_CDS"/>
    <property type="molecule type" value="Genomic_DNA"/>
</dbReference>
<dbReference type="AlphaFoldDB" id="T1IRT4"/>
<evidence type="ECO:0000313" key="9">
    <source>
        <dbReference type="EnsemblMetazoa" id="SMAR003783-PA"/>
    </source>
</evidence>
<dbReference type="PROSITE" id="PS50188">
    <property type="entry name" value="B302_SPRY"/>
    <property type="match status" value="1"/>
</dbReference>
<dbReference type="OMA" id="WTWNKRD"/>
<dbReference type="GO" id="GO:0005634">
    <property type="term" value="C:nucleus"/>
    <property type="evidence" value="ECO:0007669"/>
    <property type="project" value="UniProtKB-SubCell"/>
</dbReference>
<dbReference type="InterPro" id="IPR035754">
    <property type="entry name" value="SPRY_SPSB3"/>
</dbReference>
<dbReference type="InterPro" id="IPR003877">
    <property type="entry name" value="SPRY_dom"/>
</dbReference>
<dbReference type="HOGENOM" id="CLU_042284_2_1_1"/>
<evidence type="ECO:0000259" key="7">
    <source>
        <dbReference type="PROSITE" id="PS50188"/>
    </source>
</evidence>
<dbReference type="PhylomeDB" id="T1IRT4"/>
<accession>T1IRT4</accession>
<dbReference type="Proteomes" id="UP000014500">
    <property type="component" value="Unassembled WGS sequence"/>
</dbReference>
<dbReference type="Gene3D" id="1.10.750.20">
    <property type="entry name" value="SOCS box"/>
    <property type="match status" value="1"/>
</dbReference>
<dbReference type="GO" id="GO:0043161">
    <property type="term" value="P:proteasome-mediated ubiquitin-dependent protein catabolic process"/>
    <property type="evidence" value="ECO:0007669"/>
    <property type="project" value="TreeGrafter"/>
</dbReference>
<keyword evidence="10" id="KW-1185">Reference proteome</keyword>
<dbReference type="eggNOG" id="KOG3953">
    <property type="taxonomic scope" value="Eukaryota"/>
</dbReference>
<proteinExistence type="inferred from homology"/>
<dbReference type="InterPro" id="IPR036036">
    <property type="entry name" value="SOCS_box-like_dom_sf"/>
</dbReference>
<dbReference type="SUPFAM" id="SSF49899">
    <property type="entry name" value="Concanavalin A-like lectins/glucanases"/>
    <property type="match status" value="1"/>
</dbReference>
<dbReference type="InterPro" id="IPR001496">
    <property type="entry name" value="SOCS_box"/>
</dbReference>
<dbReference type="SMART" id="SM00449">
    <property type="entry name" value="SPRY"/>
    <property type="match status" value="1"/>
</dbReference>
<dbReference type="Pfam" id="PF00622">
    <property type="entry name" value="SPRY"/>
    <property type="match status" value="1"/>
</dbReference>
<organism evidence="9 10">
    <name type="scientific">Strigamia maritima</name>
    <name type="common">European centipede</name>
    <name type="synonym">Geophilus maritimus</name>
    <dbReference type="NCBI Taxonomy" id="126957"/>
    <lineage>
        <taxon>Eukaryota</taxon>
        <taxon>Metazoa</taxon>
        <taxon>Ecdysozoa</taxon>
        <taxon>Arthropoda</taxon>
        <taxon>Myriapoda</taxon>
        <taxon>Chilopoda</taxon>
        <taxon>Pleurostigmophora</taxon>
        <taxon>Geophilomorpha</taxon>
        <taxon>Linotaeniidae</taxon>
        <taxon>Strigamia</taxon>
    </lineage>
</organism>
<dbReference type="InterPro" id="IPR001870">
    <property type="entry name" value="B30.2/SPRY"/>
</dbReference>
<comment type="subcellular location">
    <subcellularLocation>
        <location evidence="2">Cytoplasm</location>
    </subcellularLocation>
    <subcellularLocation>
        <location evidence="1">Nucleus</location>
    </subcellularLocation>
</comment>
<protein>
    <recommendedName>
        <fullName evidence="4">SPRY domain-containing SOCS box protein 3</fullName>
    </recommendedName>
</protein>
<sequence length="246" mass="28169">MDQRPLQYGCQDHWTWSKKDKSHEVRLYGTRHTIAHFHPNWSTGTAAVRGTRVLNNGCYYWEVAISQRVFGTSMMFGIGTKKAKLHVDRFVDLLGIDEHSWGLSHKGLLWHKGEYRSYTPPFRENEATTIGLYFDGVKGNLSYFKDGVNLGVAFTGLTQVKEDLYPIVCSTAAKTEMTLGVLRRAYNNLQDLCRATILHHITSRNDVDFLNLPNRIKHYLLEDFHGVKSHENNVSSRKSGNTCQYV</sequence>
<feature type="domain" description="B30.2/SPRY" evidence="7">
    <location>
        <begin position="1"/>
        <end position="186"/>
    </location>
</feature>
<dbReference type="InterPro" id="IPR050672">
    <property type="entry name" value="FBXO45-Fsn/SPSB_families"/>
</dbReference>
<evidence type="ECO:0000256" key="5">
    <source>
        <dbReference type="ARBA" id="ARBA00022490"/>
    </source>
</evidence>
<dbReference type="PROSITE" id="PS50225">
    <property type="entry name" value="SOCS"/>
    <property type="match status" value="1"/>
</dbReference>
<evidence type="ECO:0000256" key="2">
    <source>
        <dbReference type="ARBA" id="ARBA00004496"/>
    </source>
</evidence>
<dbReference type="GO" id="GO:0035556">
    <property type="term" value="P:intracellular signal transduction"/>
    <property type="evidence" value="ECO:0007669"/>
    <property type="project" value="InterPro"/>
</dbReference>
<keyword evidence="5" id="KW-0963">Cytoplasm</keyword>
<name>T1IRT4_STRMM</name>
<dbReference type="STRING" id="126957.T1IRT4"/>
<evidence type="ECO:0000256" key="3">
    <source>
        <dbReference type="ARBA" id="ARBA00010910"/>
    </source>
</evidence>
<dbReference type="GO" id="GO:0019005">
    <property type="term" value="C:SCF ubiquitin ligase complex"/>
    <property type="evidence" value="ECO:0007669"/>
    <property type="project" value="TreeGrafter"/>
</dbReference>
<evidence type="ECO:0000313" key="10">
    <source>
        <dbReference type="Proteomes" id="UP000014500"/>
    </source>
</evidence>